<keyword evidence="5" id="KW-0997">Cell inner membrane</keyword>
<sequence length="331" mass="36462">MSNASLLSIQNLRVEFHLDEGTLNAVNDVSLSIDKEQTLGIIGESGCGKSVTAQSALRIIPKPGQIKSGSILYHGNDGQVTDLASLSLNDKKLRDVRGKEISMIFQEPMTSLSPVHTIGNQIQESILLHTDLDKKASKELAIEMLTKVGIPLAEKRFDSYPHHLSGGMRQRVMIAMALSCSPRLLIADEPTTALDVTVQAQILQLLSEFKSSQQMSMLYISHDLGVVADIADNIAVMYLGRVIEITSKEKLFSEPKHPYTCLLIESIPKIGLSKDQRLSTIEGNVPIPLNLKHECGFFSRCPKRVEGLCNKAIPELNKISDDHKVSCFLYN</sequence>
<evidence type="ECO:0000256" key="5">
    <source>
        <dbReference type="ARBA" id="ARBA00022519"/>
    </source>
</evidence>
<evidence type="ECO:0000256" key="3">
    <source>
        <dbReference type="ARBA" id="ARBA00022448"/>
    </source>
</evidence>
<protein>
    <submittedName>
        <fullName evidence="11">Dipeptide/oligopeptide/nickel ABC transporter ATP-binding protein</fullName>
    </submittedName>
</protein>
<dbReference type="FunFam" id="3.40.50.300:FF:000016">
    <property type="entry name" value="Oligopeptide ABC transporter ATP-binding component"/>
    <property type="match status" value="1"/>
</dbReference>
<dbReference type="PANTHER" id="PTHR43297:SF14">
    <property type="entry name" value="ATPASE AAA-TYPE CORE DOMAIN-CONTAINING PROTEIN"/>
    <property type="match status" value="1"/>
</dbReference>
<dbReference type="Pfam" id="PF00005">
    <property type="entry name" value="ABC_tran"/>
    <property type="match status" value="1"/>
</dbReference>
<evidence type="ECO:0000256" key="4">
    <source>
        <dbReference type="ARBA" id="ARBA00022475"/>
    </source>
</evidence>
<dbReference type="GO" id="GO:0015833">
    <property type="term" value="P:peptide transport"/>
    <property type="evidence" value="ECO:0007669"/>
    <property type="project" value="InterPro"/>
</dbReference>
<dbReference type="AlphaFoldDB" id="A0A2D6YFN7"/>
<dbReference type="InterPro" id="IPR013563">
    <property type="entry name" value="Oligopep_ABC_C"/>
</dbReference>
<evidence type="ECO:0000259" key="10">
    <source>
        <dbReference type="PROSITE" id="PS50893"/>
    </source>
</evidence>
<comment type="caution">
    <text evidence="11">The sequence shown here is derived from an EMBL/GenBank/DDBJ whole genome shotgun (WGS) entry which is preliminary data.</text>
</comment>
<keyword evidence="8" id="KW-1278">Translocase</keyword>
<evidence type="ECO:0000256" key="8">
    <source>
        <dbReference type="ARBA" id="ARBA00022967"/>
    </source>
</evidence>
<evidence type="ECO:0000256" key="9">
    <source>
        <dbReference type="ARBA" id="ARBA00023136"/>
    </source>
</evidence>
<dbReference type="InterPro" id="IPR027417">
    <property type="entry name" value="P-loop_NTPase"/>
</dbReference>
<dbReference type="PROSITE" id="PS00211">
    <property type="entry name" value="ABC_TRANSPORTER_1"/>
    <property type="match status" value="1"/>
</dbReference>
<dbReference type="NCBIfam" id="TIGR01727">
    <property type="entry name" value="oligo_HPY"/>
    <property type="match status" value="1"/>
</dbReference>
<dbReference type="PANTHER" id="PTHR43297">
    <property type="entry name" value="OLIGOPEPTIDE TRANSPORT ATP-BINDING PROTEIN APPD"/>
    <property type="match status" value="1"/>
</dbReference>
<proteinExistence type="inferred from homology"/>
<keyword evidence="9" id="KW-0472">Membrane</keyword>
<evidence type="ECO:0000256" key="7">
    <source>
        <dbReference type="ARBA" id="ARBA00022840"/>
    </source>
</evidence>
<dbReference type="InterPro" id="IPR050388">
    <property type="entry name" value="ABC_Ni/Peptide_Import"/>
</dbReference>
<dbReference type="InterPro" id="IPR017871">
    <property type="entry name" value="ABC_transporter-like_CS"/>
</dbReference>
<evidence type="ECO:0000256" key="1">
    <source>
        <dbReference type="ARBA" id="ARBA00004202"/>
    </source>
</evidence>
<organism evidence="11 12">
    <name type="scientific">SAR324 cluster bacterium</name>
    <dbReference type="NCBI Taxonomy" id="2024889"/>
    <lineage>
        <taxon>Bacteria</taxon>
        <taxon>Deltaproteobacteria</taxon>
        <taxon>SAR324 cluster</taxon>
    </lineage>
</organism>
<comment type="subcellular location">
    <subcellularLocation>
        <location evidence="1">Cell membrane</location>
        <topology evidence="1">Peripheral membrane protein</topology>
    </subcellularLocation>
</comment>
<dbReference type="Gene3D" id="3.40.50.300">
    <property type="entry name" value="P-loop containing nucleotide triphosphate hydrolases"/>
    <property type="match status" value="1"/>
</dbReference>
<dbReference type="EMBL" id="NZEX01000007">
    <property type="protein sequence ID" value="MAH61991.1"/>
    <property type="molecule type" value="Genomic_DNA"/>
</dbReference>
<dbReference type="Proteomes" id="UP000226525">
    <property type="component" value="Unassembled WGS sequence"/>
</dbReference>
<keyword evidence="7 11" id="KW-0067">ATP-binding</keyword>
<accession>A0A2D6YFN7</accession>
<dbReference type="Pfam" id="PF08352">
    <property type="entry name" value="oligo_HPY"/>
    <property type="match status" value="1"/>
</dbReference>
<dbReference type="CDD" id="cd03257">
    <property type="entry name" value="ABC_NikE_OppD_transporters"/>
    <property type="match status" value="1"/>
</dbReference>
<keyword evidence="4" id="KW-1003">Cell membrane</keyword>
<evidence type="ECO:0000313" key="12">
    <source>
        <dbReference type="Proteomes" id="UP000226525"/>
    </source>
</evidence>
<reference evidence="12" key="1">
    <citation type="submission" date="2017-09" db="EMBL/GenBank/DDBJ databases">
        <title>The Reconstruction of 2,631 Draft Metagenome-Assembled Genomes from the Global Oceans.</title>
        <authorList>
            <person name="Tully B.J."/>
            <person name="Graham E.D."/>
            <person name="Heidelberg J.F."/>
        </authorList>
    </citation>
    <scope>NUCLEOTIDE SEQUENCE [LARGE SCALE GENOMIC DNA]</scope>
</reference>
<evidence type="ECO:0000313" key="11">
    <source>
        <dbReference type="EMBL" id="MAH61991.1"/>
    </source>
</evidence>
<feature type="domain" description="ABC transporter" evidence="10">
    <location>
        <begin position="7"/>
        <end position="264"/>
    </location>
</feature>
<dbReference type="SMART" id="SM00382">
    <property type="entry name" value="AAA"/>
    <property type="match status" value="1"/>
</dbReference>
<gene>
    <name evidence="11" type="ORF">CMN54_00795</name>
</gene>
<dbReference type="GO" id="GO:0005524">
    <property type="term" value="F:ATP binding"/>
    <property type="evidence" value="ECO:0007669"/>
    <property type="project" value="UniProtKB-KW"/>
</dbReference>
<keyword evidence="3" id="KW-0813">Transport</keyword>
<name>A0A2D6YFN7_9DELT</name>
<dbReference type="PROSITE" id="PS50893">
    <property type="entry name" value="ABC_TRANSPORTER_2"/>
    <property type="match status" value="1"/>
</dbReference>
<dbReference type="GO" id="GO:0005886">
    <property type="term" value="C:plasma membrane"/>
    <property type="evidence" value="ECO:0007669"/>
    <property type="project" value="UniProtKB-SubCell"/>
</dbReference>
<dbReference type="SUPFAM" id="SSF52540">
    <property type="entry name" value="P-loop containing nucleoside triphosphate hydrolases"/>
    <property type="match status" value="1"/>
</dbReference>
<dbReference type="GO" id="GO:0016887">
    <property type="term" value="F:ATP hydrolysis activity"/>
    <property type="evidence" value="ECO:0007669"/>
    <property type="project" value="InterPro"/>
</dbReference>
<comment type="similarity">
    <text evidence="2">Belongs to the ABC transporter superfamily.</text>
</comment>
<dbReference type="InterPro" id="IPR003593">
    <property type="entry name" value="AAA+_ATPase"/>
</dbReference>
<evidence type="ECO:0000256" key="6">
    <source>
        <dbReference type="ARBA" id="ARBA00022741"/>
    </source>
</evidence>
<evidence type="ECO:0000256" key="2">
    <source>
        <dbReference type="ARBA" id="ARBA00005417"/>
    </source>
</evidence>
<dbReference type="InterPro" id="IPR003439">
    <property type="entry name" value="ABC_transporter-like_ATP-bd"/>
</dbReference>
<keyword evidence="6" id="KW-0547">Nucleotide-binding</keyword>